<dbReference type="Pfam" id="PF00581">
    <property type="entry name" value="Rhodanese"/>
    <property type="match status" value="1"/>
</dbReference>
<gene>
    <name evidence="3" type="ORF">J5V48_02580</name>
</gene>
<dbReference type="InterPro" id="IPR050229">
    <property type="entry name" value="GlpE_sulfurtransferase"/>
</dbReference>
<dbReference type="PANTHER" id="PTHR43031:SF1">
    <property type="entry name" value="PYRIDINE NUCLEOTIDE-DISULPHIDE OXIDOREDUCTASE"/>
    <property type="match status" value="1"/>
</dbReference>
<dbReference type="EMBL" id="JAGFNY010000004">
    <property type="protein sequence ID" value="MBW7569775.1"/>
    <property type="molecule type" value="Genomic_DNA"/>
</dbReference>
<protein>
    <submittedName>
        <fullName evidence="3">Rhodanese-like domain-containing protein</fullName>
    </submittedName>
</protein>
<reference evidence="3 4" key="1">
    <citation type="submission" date="2021-03" db="EMBL/GenBank/DDBJ databases">
        <title>Succinivibrio sp. nov. isolated from feces of cow.</title>
        <authorList>
            <person name="Choi J.-Y."/>
        </authorList>
    </citation>
    <scope>NUCLEOTIDE SEQUENCE [LARGE SCALE GENOMIC DNA]</scope>
    <source>
        <strain evidence="3 4">AGMB01872</strain>
    </source>
</reference>
<dbReference type="InterPro" id="IPR036873">
    <property type="entry name" value="Rhodanese-like_dom_sf"/>
</dbReference>
<dbReference type="InterPro" id="IPR001763">
    <property type="entry name" value="Rhodanese-like_dom"/>
</dbReference>
<sequence length="139" mass="15147">MNRIKGFLAVVSLICGLSYIGNAMAENTFTINAGYTKIDHPTAYSLIGTGKVVLVDVREKEEFETGYIPGAKLLPLGSISKETAQEVIGSDLSKPVVVYCRSGRRSKTAADKLISLGYYYVLDAGGISTWPYERAYPKK</sequence>
<accession>A0ABS7DEQ1</accession>
<dbReference type="PROSITE" id="PS50206">
    <property type="entry name" value="RHODANESE_3"/>
    <property type="match status" value="1"/>
</dbReference>
<dbReference type="CDD" id="cd00158">
    <property type="entry name" value="RHOD"/>
    <property type="match status" value="1"/>
</dbReference>
<dbReference type="Proteomes" id="UP000731465">
    <property type="component" value="Unassembled WGS sequence"/>
</dbReference>
<dbReference type="RefSeq" id="WP_219936792.1">
    <property type="nucleotide sequence ID" value="NZ_JAGFNY010000004.1"/>
</dbReference>
<dbReference type="PANTHER" id="PTHR43031">
    <property type="entry name" value="FAD-DEPENDENT OXIDOREDUCTASE"/>
    <property type="match status" value="1"/>
</dbReference>
<organism evidence="3 4">
    <name type="scientific">Succinivibrio faecicola</name>
    <dbReference type="NCBI Taxonomy" id="2820300"/>
    <lineage>
        <taxon>Bacteria</taxon>
        <taxon>Pseudomonadati</taxon>
        <taxon>Pseudomonadota</taxon>
        <taxon>Gammaproteobacteria</taxon>
        <taxon>Aeromonadales</taxon>
        <taxon>Succinivibrionaceae</taxon>
        <taxon>Succinivibrio</taxon>
    </lineage>
</organism>
<proteinExistence type="predicted"/>
<evidence type="ECO:0000259" key="2">
    <source>
        <dbReference type="PROSITE" id="PS50206"/>
    </source>
</evidence>
<dbReference type="SUPFAM" id="SSF52821">
    <property type="entry name" value="Rhodanese/Cell cycle control phosphatase"/>
    <property type="match status" value="1"/>
</dbReference>
<feature type="chain" id="PRO_5046582980" evidence="1">
    <location>
        <begin position="26"/>
        <end position="139"/>
    </location>
</feature>
<dbReference type="Gene3D" id="3.40.250.10">
    <property type="entry name" value="Rhodanese-like domain"/>
    <property type="match status" value="1"/>
</dbReference>
<evidence type="ECO:0000313" key="3">
    <source>
        <dbReference type="EMBL" id="MBW7569775.1"/>
    </source>
</evidence>
<keyword evidence="1" id="KW-0732">Signal</keyword>
<evidence type="ECO:0000313" key="4">
    <source>
        <dbReference type="Proteomes" id="UP000731465"/>
    </source>
</evidence>
<feature type="domain" description="Rhodanese" evidence="2">
    <location>
        <begin position="48"/>
        <end position="136"/>
    </location>
</feature>
<keyword evidence="4" id="KW-1185">Reference proteome</keyword>
<name>A0ABS7DEQ1_9GAMM</name>
<comment type="caution">
    <text evidence="3">The sequence shown here is derived from an EMBL/GenBank/DDBJ whole genome shotgun (WGS) entry which is preliminary data.</text>
</comment>
<evidence type="ECO:0000256" key="1">
    <source>
        <dbReference type="SAM" id="SignalP"/>
    </source>
</evidence>
<dbReference type="SMART" id="SM00450">
    <property type="entry name" value="RHOD"/>
    <property type="match status" value="1"/>
</dbReference>
<feature type="signal peptide" evidence="1">
    <location>
        <begin position="1"/>
        <end position="25"/>
    </location>
</feature>